<dbReference type="GO" id="GO:0003723">
    <property type="term" value="F:RNA binding"/>
    <property type="evidence" value="ECO:0007669"/>
    <property type="project" value="TreeGrafter"/>
</dbReference>
<keyword evidence="8" id="KW-1185">Reference proteome</keyword>
<organism evidence="7 8">
    <name type="scientific">Nyctereutes procyonoides</name>
    <name type="common">Raccoon dog</name>
    <name type="synonym">Canis procyonoides</name>
    <dbReference type="NCBI Taxonomy" id="34880"/>
    <lineage>
        <taxon>Eukaryota</taxon>
        <taxon>Metazoa</taxon>
        <taxon>Chordata</taxon>
        <taxon>Craniata</taxon>
        <taxon>Vertebrata</taxon>
        <taxon>Euteleostomi</taxon>
        <taxon>Mammalia</taxon>
        <taxon>Eutheria</taxon>
        <taxon>Laurasiatheria</taxon>
        <taxon>Carnivora</taxon>
        <taxon>Caniformia</taxon>
        <taxon>Canidae</taxon>
        <taxon>Nyctereutes</taxon>
    </lineage>
</organism>
<comment type="function">
    <text evidence="4">Component of the large ribosomal subunit. The ribosome is a large ribonucleoprotein complex responsible for the synthesis of proteins in the cell.</text>
</comment>
<dbReference type="InterPro" id="IPR024794">
    <property type="entry name" value="Rbsml_eL15_core_dom_sf"/>
</dbReference>
<comment type="similarity">
    <text evidence="1 6">Belongs to the eukaryotic ribosomal protein eL15 family.</text>
</comment>
<evidence type="ECO:0000256" key="3">
    <source>
        <dbReference type="ARBA" id="ARBA00023274"/>
    </source>
</evidence>
<dbReference type="InterPro" id="IPR012678">
    <property type="entry name" value="Ribosomal_uL23/eL15/eS24_sf"/>
</dbReference>
<name>A0A811Z5X2_NYCPR</name>
<dbReference type="GO" id="GO:0003735">
    <property type="term" value="F:structural constituent of ribosome"/>
    <property type="evidence" value="ECO:0007669"/>
    <property type="project" value="InterPro"/>
</dbReference>
<comment type="subunit">
    <text evidence="5">Component of the large ribosomal subunit. Interacts with IFIT1 (via TPR repeats 1-4).</text>
</comment>
<accession>A0A811Z5X2</accession>
<sequence>MGAQQYTQGLRRKKQYPVMYFLLRVHCWQYHQLSALHEAPAQPGLKKHHIIYRIHAQRGGRKHPVSNGVTYGKPVHHDVNQLKSAWSLQVLNSYWVGKDSTYKFFEVIFTNLFQKAIKRNPDTQWITKPQGDTTTNICRPQECGLGKSHKFYRRYWGFLLCGMKMQCFPAPPLLLR</sequence>
<evidence type="ECO:0000256" key="2">
    <source>
        <dbReference type="ARBA" id="ARBA00022980"/>
    </source>
</evidence>
<evidence type="ECO:0000256" key="5">
    <source>
        <dbReference type="ARBA" id="ARBA00046623"/>
    </source>
</evidence>
<dbReference type="GO" id="GO:0022625">
    <property type="term" value="C:cytosolic large ribosomal subunit"/>
    <property type="evidence" value="ECO:0007669"/>
    <property type="project" value="TreeGrafter"/>
</dbReference>
<dbReference type="GO" id="GO:0002181">
    <property type="term" value="P:cytoplasmic translation"/>
    <property type="evidence" value="ECO:0007669"/>
    <property type="project" value="TreeGrafter"/>
</dbReference>
<dbReference type="PANTHER" id="PTHR11847:SF4">
    <property type="entry name" value="LARGE RIBOSOMAL SUBUNIT PROTEIN EL15"/>
    <property type="match status" value="1"/>
</dbReference>
<protein>
    <recommendedName>
        <fullName evidence="6">Ribosomal protein L15</fullName>
    </recommendedName>
</protein>
<dbReference type="InterPro" id="IPR000439">
    <property type="entry name" value="Ribosomal_eL15"/>
</dbReference>
<proteinExistence type="inferred from homology"/>
<evidence type="ECO:0000256" key="1">
    <source>
        <dbReference type="ARBA" id="ARBA00006857"/>
    </source>
</evidence>
<evidence type="ECO:0000256" key="4">
    <source>
        <dbReference type="ARBA" id="ARBA00034092"/>
    </source>
</evidence>
<dbReference type="EMBL" id="CAJHUB010000757">
    <property type="protein sequence ID" value="CAD7684525.1"/>
    <property type="molecule type" value="Genomic_DNA"/>
</dbReference>
<reference evidence="7" key="1">
    <citation type="submission" date="2020-12" db="EMBL/GenBank/DDBJ databases">
        <authorList>
            <consortium name="Molecular Ecology Group"/>
        </authorList>
    </citation>
    <scope>NUCLEOTIDE SEQUENCE</scope>
    <source>
        <strain evidence="7">TBG_1078</strain>
    </source>
</reference>
<dbReference type="PANTHER" id="PTHR11847">
    <property type="entry name" value="RIBOSOMAL PROTEIN L15"/>
    <property type="match status" value="1"/>
</dbReference>
<evidence type="ECO:0000256" key="6">
    <source>
        <dbReference type="RuleBase" id="RU000663"/>
    </source>
</evidence>
<dbReference type="AlphaFoldDB" id="A0A811Z5X2"/>
<dbReference type="Gene3D" id="3.40.1120.10">
    <property type="entry name" value="Ribosomal protein l15e"/>
    <property type="match status" value="1"/>
</dbReference>
<keyword evidence="3 6" id="KW-0687">Ribonucleoprotein</keyword>
<comment type="caution">
    <text evidence="7">The sequence shown here is derived from an EMBL/GenBank/DDBJ whole genome shotgun (WGS) entry which is preliminary data.</text>
</comment>
<evidence type="ECO:0000313" key="8">
    <source>
        <dbReference type="Proteomes" id="UP000645828"/>
    </source>
</evidence>
<dbReference type="SUPFAM" id="SSF54189">
    <property type="entry name" value="Ribosomal proteins S24e, L23 and L15e"/>
    <property type="match status" value="1"/>
</dbReference>
<evidence type="ECO:0000313" key="7">
    <source>
        <dbReference type="EMBL" id="CAD7684525.1"/>
    </source>
</evidence>
<dbReference type="Proteomes" id="UP000645828">
    <property type="component" value="Unassembled WGS sequence"/>
</dbReference>
<gene>
    <name evidence="7" type="ORF">NYPRO_LOCUS17318</name>
</gene>
<dbReference type="Pfam" id="PF00827">
    <property type="entry name" value="Ribosomal_L15e"/>
    <property type="match status" value="1"/>
</dbReference>
<keyword evidence="2 6" id="KW-0689">Ribosomal protein</keyword>
<dbReference type="SMART" id="SM01384">
    <property type="entry name" value="Ribosomal_L15e"/>
    <property type="match status" value="1"/>
</dbReference>